<dbReference type="GO" id="GO:0006515">
    <property type="term" value="P:protein quality control for misfolded or incompletely synthesized proteins"/>
    <property type="evidence" value="ECO:0007669"/>
    <property type="project" value="UniProtKB-UniRule"/>
</dbReference>
<feature type="active site" description="Proton acceptor" evidence="7">
    <location>
        <position position="20"/>
    </location>
</feature>
<gene>
    <name evidence="7" type="primary">pth</name>
    <name evidence="10" type="ORF">A2494_00870</name>
</gene>
<organism evidence="10 11">
    <name type="scientific">Candidatus Lloydbacteria bacterium RIFOXYC12_FULL_46_25</name>
    <dbReference type="NCBI Taxonomy" id="1798670"/>
    <lineage>
        <taxon>Bacteria</taxon>
        <taxon>Candidatus Lloydiibacteriota</taxon>
    </lineage>
</organism>
<dbReference type="PANTHER" id="PTHR17224">
    <property type="entry name" value="PEPTIDYL-TRNA HYDROLASE"/>
    <property type="match status" value="1"/>
</dbReference>
<comment type="subcellular location">
    <subcellularLocation>
        <location evidence="7">Cytoplasm</location>
    </subcellularLocation>
</comment>
<dbReference type="HAMAP" id="MF_00083">
    <property type="entry name" value="Pept_tRNA_hydro_bact"/>
    <property type="match status" value="1"/>
</dbReference>
<evidence type="ECO:0000256" key="4">
    <source>
        <dbReference type="ARBA" id="ARBA00022884"/>
    </source>
</evidence>
<comment type="function">
    <text evidence="7">Hydrolyzes ribosome-free peptidyl-tRNAs (with 1 or more amino acids incorporated), which drop off the ribosome during protein synthesis, or as a result of ribosome stalling.</text>
</comment>
<dbReference type="GO" id="GO:0072344">
    <property type="term" value="P:rescue of stalled ribosome"/>
    <property type="evidence" value="ECO:0007669"/>
    <property type="project" value="UniProtKB-UniRule"/>
</dbReference>
<dbReference type="Gene3D" id="3.40.50.1470">
    <property type="entry name" value="Peptidyl-tRNA hydrolase"/>
    <property type="match status" value="1"/>
</dbReference>
<evidence type="ECO:0000256" key="6">
    <source>
        <dbReference type="ARBA" id="ARBA00050038"/>
    </source>
</evidence>
<evidence type="ECO:0000256" key="1">
    <source>
        <dbReference type="ARBA" id="ARBA00013260"/>
    </source>
</evidence>
<evidence type="ECO:0000256" key="3">
    <source>
        <dbReference type="ARBA" id="ARBA00022801"/>
    </source>
</evidence>
<evidence type="ECO:0000256" key="5">
    <source>
        <dbReference type="ARBA" id="ARBA00038063"/>
    </source>
</evidence>
<reference evidence="10 11" key="1">
    <citation type="journal article" date="2016" name="Nat. Commun.">
        <title>Thousands of microbial genomes shed light on interconnected biogeochemical processes in an aquifer system.</title>
        <authorList>
            <person name="Anantharaman K."/>
            <person name="Brown C.T."/>
            <person name="Hug L.A."/>
            <person name="Sharon I."/>
            <person name="Castelle C.J."/>
            <person name="Probst A.J."/>
            <person name="Thomas B.C."/>
            <person name="Singh A."/>
            <person name="Wilkins M.J."/>
            <person name="Karaoz U."/>
            <person name="Brodie E.L."/>
            <person name="Williams K.H."/>
            <person name="Hubbard S.S."/>
            <person name="Banfield J.F."/>
        </authorList>
    </citation>
    <scope>NUCLEOTIDE SEQUENCE [LARGE SCALE GENOMIC DNA]</scope>
</reference>
<feature type="binding site" evidence="7">
    <location>
        <position position="114"/>
    </location>
    <ligand>
        <name>tRNA</name>
        <dbReference type="ChEBI" id="CHEBI:17843"/>
    </ligand>
</feature>
<keyword evidence="3 7" id="KW-0378">Hydrolase</keyword>
<keyword evidence="7" id="KW-0963">Cytoplasm</keyword>
<accession>A0A1G2E6V0</accession>
<dbReference type="InterPro" id="IPR018171">
    <property type="entry name" value="Pept_tRNA_hydro_CS"/>
</dbReference>
<dbReference type="GO" id="GO:0000049">
    <property type="term" value="F:tRNA binding"/>
    <property type="evidence" value="ECO:0007669"/>
    <property type="project" value="UniProtKB-UniRule"/>
</dbReference>
<feature type="binding site" evidence="7">
    <location>
        <position position="15"/>
    </location>
    <ligand>
        <name>tRNA</name>
        <dbReference type="ChEBI" id="CHEBI:17843"/>
    </ligand>
</feature>
<comment type="subunit">
    <text evidence="7">Monomer.</text>
</comment>
<feature type="site" description="Stabilizes the basic form of H active site to accept a proton" evidence="7">
    <location>
        <position position="93"/>
    </location>
</feature>
<comment type="function">
    <text evidence="7">Catalyzes the release of premature peptidyl moieties from peptidyl-tRNA molecules trapped in stalled 50S ribosomal subunits, and thus maintains levels of free tRNAs and 50S ribosomes.</text>
</comment>
<sequence>MKWIIVGLGNPGGEYAKTRHNAGRIVLDLFRESHDLPLWEMKKSYKALVSKGEVVGRDVLLLEPETYMNESGKSLTTLVKSKKQAAQLIVIHDDIDLPLGAWKLSFNRGSGGHNGIESIALVLKTKEFIRIRIGVAPRDDDGAMRKPKGEEAVVKFVLGKFREEEHDVLARVSKEVIPSIEMLLSSGLEKTMNTYN</sequence>
<keyword evidence="4 7" id="KW-0694">RNA-binding</keyword>
<dbReference type="InterPro" id="IPR036416">
    <property type="entry name" value="Pept_tRNA_hydro_sf"/>
</dbReference>
<comment type="catalytic activity">
    <reaction evidence="7 8">
        <text>an N-acyl-L-alpha-aminoacyl-tRNA + H2O = an N-acyl-L-amino acid + a tRNA + H(+)</text>
        <dbReference type="Rhea" id="RHEA:54448"/>
        <dbReference type="Rhea" id="RHEA-COMP:10123"/>
        <dbReference type="Rhea" id="RHEA-COMP:13883"/>
        <dbReference type="ChEBI" id="CHEBI:15377"/>
        <dbReference type="ChEBI" id="CHEBI:15378"/>
        <dbReference type="ChEBI" id="CHEBI:59874"/>
        <dbReference type="ChEBI" id="CHEBI:78442"/>
        <dbReference type="ChEBI" id="CHEBI:138191"/>
        <dbReference type="EC" id="3.1.1.29"/>
    </reaction>
</comment>
<dbReference type="CDD" id="cd00462">
    <property type="entry name" value="PTH"/>
    <property type="match status" value="1"/>
</dbReference>
<feature type="binding site" evidence="7">
    <location>
        <position position="67"/>
    </location>
    <ligand>
        <name>tRNA</name>
        <dbReference type="ChEBI" id="CHEBI:17843"/>
    </ligand>
</feature>
<dbReference type="GO" id="GO:0004045">
    <property type="term" value="F:peptidyl-tRNA hydrolase activity"/>
    <property type="evidence" value="ECO:0007669"/>
    <property type="project" value="UniProtKB-UniRule"/>
</dbReference>
<dbReference type="PROSITE" id="PS01195">
    <property type="entry name" value="PEPT_TRNA_HYDROL_1"/>
    <property type="match status" value="1"/>
</dbReference>
<evidence type="ECO:0000256" key="9">
    <source>
        <dbReference type="RuleBase" id="RU004320"/>
    </source>
</evidence>
<evidence type="ECO:0000256" key="8">
    <source>
        <dbReference type="RuleBase" id="RU000673"/>
    </source>
</evidence>
<proteinExistence type="inferred from homology"/>
<dbReference type="Pfam" id="PF01195">
    <property type="entry name" value="Pept_tRNA_hydro"/>
    <property type="match status" value="1"/>
</dbReference>
<feature type="site" description="Discriminates between blocked and unblocked aminoacyl-tRNA" evidence="7">
    <location>
        <position position="10"/>
    </location>
</feature>
<keyword evidence="2 7" id="KW-0820">tRNA-binding</keyword>
<dbReference type="NCBIfam" id="TIGR00447">
    <property type="entry name" value="pth"/>
    <property type="match status" value="1"/>
</dbReference>
<evidence type="ECO:0000256" key="2">
    <source>
        <dbReference type="ARBA" id="ARBA00022555"/>
    </source>
</evidence>
<dbReference type="EC" id="3.1.1.29" evidence="1 7"/>
<feature type="binding site" evidence="7">
    <location>
        <position position="69"/>
    </location>
    <ligand>
        <name>tRNA</name>
        <dbReference type="ChEBI" id="CHEBI:17843"/>
    </ligand>
</feature>
<dbReference type="SUPFAM" id="SSF53178">
    <property type="entry name" value="Peptidyl-tRNA hydrolase-like"/>
    <property type="match status" value="1"/>
</dbReference>
<comment type="caution">
    <text evidence="10">The sequence shown here is derived from an EMBL/GenBank/DDBJ whole genome shotgun (WGS) entry which is preliminary data.</text>
</comment>
<comment type="similarity">
    <text evidence="5 7 9">Belongs to the PTH family.</text>
</comment>
<dbReference type="GO" id="GO:0005737">
    <property type="term" value="C:cytoplasm"/>
    <property type="evidence" value="ECO:0007669"/>
    <property type="project" value="UniProtKB-SubCell"/>
</dbReference>
<dbReference type="AlphaFoldDB" id="A0A1G2E6V0"/>
<evidence type="ECO:0000313" key="10">
    <source>
        <dbReference type="EMBL" id="OGZ20808.1"/>
    </source>
</evidence>
<evidence type="ECO:0000313" key="11">
    <source>
        <dbReference type="Proteomes" id="UP000178106"/>
    </source>
</evidence>
<dbReference type="InterPro" id="IPR001328">
    <property type="entry name" value="Pept_tRNA_hydro"/>
</dbReference>
<dbReference type="Proteomes" id="UP000178106">
    <property type="component" value="Unassembled WGS sequence"/>
</dbReference>
<evidence type="ECO:0000256" key="7">
    <source>
        <dbReference type="HAMAP-Rule" id="MF_00083"/>
    </source>
</evidence>
<dbReference type="PANTHER" id="PTHR17224:SF1">
    <property type="entry name" value="PEPTIDYL-TRNA HYDROLASE"/>
    <property type="match status" value="1"/>
</dbReference>
<dbReference type="EMBL" id="MHLU01000005">
    <property type="protein sequence ID" value="OGZ20808.1"/>
    <property type="molecule type" value="Genomic_DNA"/>
</dbReference>
<name>A0A1G2E6V0_9BACT</name>
<protein>
    <recommendedName>
        <fullName evidence="6 7">Peptidyl-tRNA hydrolase</fullName>
        <shortName evidence="7">Pth</shortName>
        <ecNumber evidence="1 7">3.1.1.29</ecNumber>
    </recommendedName>
</protein>